<dbReference type="AlphaFoldDB" id="A0A7U3ZSF3"/>
<protein>
    <recommendedName>
        <fullName evidence="3">DUF177 domain-containing protein</fullName>
    </recommendedName>
</protein>
<dbReference type="RefSeq" id="WP_014035017.1">
    <property type="nucleotide sequence ID" value="NC_015946.1"/>
</dbReference>
<gene>
    <name evidence="1" type="ordered locus">MPUT_0283</name>
</gene>
<accession>A0A7U3ZSF3</accession>
<reference evidence="1 2" key="1">
    <citation type="journal article" date="2011" name="J. Bacteriol.">
        <title>Genome Sequence of Mycoplasma putrefaciens Type Strain KS1.</title>
        <authorList>
            <person name="Calcutt M.J."/>
            <person name="Foecking M.F."/>
        </authorList>
    </citation>
    <scope>NUCLEOTIDE SEQUENCE [LARGE SCALE GENOMIC DNA]</scope>
    <source>
        <strain evidence="2">ATCC 15718 / NCTC 10155 / C30 KS-1 / KS-1</strain>
    </source>
</reference>
<evidence type="ECO:0000313" key="1">
    <source>
        <dbReference type="EMBL" id="AEM68661.1"/>
    </source>
</evidence>
<dbReference type="EMBL" id="CP003021">
    <property type="protein sequence ID" value="AEM68661.1"/>
    <property type="molecule type" value="Genomic_DNA"/>
</dbReference>
<name>A0A7U3ZSF3_MYCPK</name>
<dbReference type="KEGG" id="mpf:MPUT_0283"/>
<evidence type="ECO:0008006" key="3">
    <source>
        <dbReference type="Google" id="ProtNLM"/>
    </source>
</evidence>
<sequence length="173" mass="20269">MKLVFTKEELLKNKHYQLTGDLDNLDQVVCTNTLVKSIDYVNFDLDLDYLDAIDSVKVVGVINFTVSATDARTGELIKYSNHLDWDDEYSFNKKLDSTYNIILKNEFDLFEYIIEQININLPLNLSVNNDILNKYGFGWTLLSEEAFETEKQNKVDPRWEKLDEFILTKNKKH</sequence>
<organism evidence="1 2">
    <name type="scientific">Mycoplasma putrefaciens (strain ATCC 15718 / NCTC 10155 / C30 KS-1 / KS-1)</name>
    <dbReference type="NCBI Taxonomy" id="743965"/>
    <lineage>
        <taxon>Bacteria</taxon>
        <taxon>Bacillati</taxon>
        <taxon>Mycoplasmatota</taxon>
        <taxon>Mollicutes</taxon>
        <taxon>Mycoplasmataceae</taxon>
        <taxon>Mycoplasma</taxon>
    </lineage>
</organism>
<dbReference type="Proteomes" id="UP000008907">
    <property type="component" value="Chromosome"/>
</dbReference>
<proteinExistence type="predicted"/>
<evidence type="ECO:0000313" key="2">
    <source>
        <dbReference type="Proteomes" id="UP000008907"/>
    </source>
</evidence>